<proteinExistence type="predicted"/>
<dbReference type="AlphaFoldDB" id="A0A443SAI0"/>
<keyword evidence="3" id="KW-0472">Membrane</keyword>
<dbReference type="STRING" id="299467.A0A443SAI0"/>
<dbReference type="SMART" id="SM00034">
    <property type="entry name" value="CLECT"/>
    <property type="match status" value="1"/>
</dbReference>
<name>A0A443SAI0_9ACAR</name>
<evidence type="ECO:0000256" key="3">
    <source>
        <dbReference type="SAM" id="Phobius"/>
    </source>
</evidence>
<feature type="domain" description="C-type lectin" evidence="4">
    <location>
        <begin position="15"/>
        <end position="79"/>
    </location>
</feature>
<dbReference type="Proteomes" id="UP000288716">
    <property type="component" value="Unassembled WGS sequence"/>
</dbReference>
<feature type="transmembrane region" description="Helical" evidence="3">
    <location>
        <begin position="304"/>
        <end position="327"/>
    </location>
</feature>
<dbReference type="InterPro" id="IPR001304">
    <property type="entry name" value="C-type_lectin-like"/>
</dbReference>
<dbReference type="CDD" id="cd00037">
    <property type="entry name" value="CLECT"/>
    <property type="match status" value="2"/>
</dbReference>
<keyword evidence="1" id="KW-1015">Disulfide bond</keyword>
<organism evidence="5 6">
    <name type="scientific">Leptotrombidium deliense</name>
    <dbReference type="NCBI Taxonomy" id="299467"/>
    <lineage>
        <taxon>Eukaryota</taxon>
        <taxon>Metazoa</taxon>
        <taxon>Ecdysozoa</taxon>
        <taxon>Arthropoda</taxon>
        <taxon>Chelicerata</taxon>
        <taxon>Arachnida</taxon>
        <taxon>Acari</taxon>
        <taxon>Acariformes</taxon>
        <taxon>Trombidiformes</taxon>
        <taxon>Prostigmata</taxon>
        <taxon>Anystina</taxon>
        <taxon>Parasitengona</taxon>
        <taxon>Trombiculoidea</taxon>
        <taxon>Trombiculidae</taxon>
        <taxon>Leptotrombidium</taxon>
    </lineage>
</organism>
<dbReference type="EMBL" id="NCKV01004716">
    <property type="protein sequence ID" value="RWS24566.1"/>
    <property type="molecule type" value="Genomic_DNA"/>
</dbReference>
<dbReference type="InterPro" id="IPR050111">
    <property type="entry name" value="C-type_lectin/snaclec_domain"/>
</dbReference>
<evidence type="ECO:0000259" key="4">
    <source>
        <dbReference type="PROSITE" id="PS50041"/>
    </source>
</evidence>
<comment type="caution">
    <text evidence="5">The sequence shown here is derived from an EMBL/GenBank/DDBJ whole genome shotgun (WGS) entry which is preliminary data.</text>
</comment>
<reference evidence="5 6" key="1">
    <citation type="journal article" date="2018" name="Gigascience">
        <title>Genomes of trombidid mites reveal novel predicted allergens and laterally-transferred genes associated with secondary metabolism.</title>
        <authorList>
            <person name="Dong X."/>
            <person name="Chaisiri K."/>
            <person name="Xia D."/>
            <person name="Armstrong S.D."/>
            <person name="Fang Y."/>
            <person name="Donnelly M.J."/>
            <person name="Kadowaki T."/>
            <person name="McGarry J.W."/>
            <person name="Darby A.C."/>
            <person name="Makepeace B.L."/>
        </authorList>
    </citation>
    <scope>NUCLEOTIDE SEQUENCE [LARGE SCALE GENOMIC DNA]</scope>
    <source>
        <strain evidence="5">UoL-UT</strain>
    </source>
</reference>
<dbReference type="SUPFAM" id="SSF56436">
    <property type="entry name" value="C-type lectin-like"/>
    <property type="match status" value="2"/>
</dbReference>
<evidence type="ECO:0000313" key="6">
    <source>
        <dbReference type="Proteomes" id="UP000288716"/>
    </source>
</evidence>
<dbReference type="OrthoDB" id="6515281at2759"/>
<feature type="region of interest" description="Disordered" evidence="2">
    <location>
        <begin position="260"/>
        <end position="280"/>
    </location>
</feature>
<dbReference type="PROSITE" id="PS50041">
    <property type="entry name" value="C_TYPE_LECTIN_2"/>
    <property type="match status" value="2"/>
</dbReference>
<sequence length="391" mass="44195">MAKQHSKMSGVHWAWIGATRPNSESTNFSWNNGKAMNFTRWRNGCPDNRQGENCVLMTVFRDRTSHWCNFKCDTNHDHVICEKPFTKSSQSESQSPTQSPNINVDSITTKQAVNTDSNSPCDAGWENFENKCFKFHNANVTGDQARHVCKYEHNASMVSIHTEAEHAFLVEYLFYENGAQDAVWIGLRRNSDNSSDWHWVNNKKANYFNWGFNEPDNRHVAGPENCVILNDVKPNYGRWVDVPCHLDFLLVCERNSKNVASSTDSQPTEIPNGVNTNTIESGNKAEQSKLESHTTATNTCSHGVWLALLSISVVLLFASLVILGYFYRKKINKDLLYSSTSEFANVHFDGRSHSNDYNQDIGIGIGIPEQSHYSEVTYAPNQFGSKFASVK</sequence>
<dbReference type="InterPro" id="IPR016186">
    <property type="entry name" value="C-type_lectin-like/link_sf"/>
</dbReference>
<keyword evidence="3" id="KW-1133">Transmembrane helix</keyword>
<keyword evidence="6" id="KW-1185">Reference proteome</keyword>
<dbReference type="VEuPathDB" id="VectorBase:LDEU007474"/>
<dbReference type="Gene3D" id="3.10.100.10">
    <property type="entry name" value="Mannose-Binding Protein A, subunit A"/>
    <property type="match status" value="2"/>
</dbReference>
<evidence type="ECO:0000313" key="5">
    <source>
        <dbReference type="EMBL" id="RWS24566.1"/>
    </source>
</evidence>
<accession>A0A443SAI0</accession>
<evidence type="ECO:0000256" key="2">
    <source>
        <dbReference type="SAM" id="MobiDB-lite"/>
    </source>
</evidence>
<protein>
    <submittedName>
        <fullName evidence="5">Macrophage mannose receptor 1-like protein</fullName>
    </submittedName>
</protein>
<dbReference type="InterPro" id="IPR018378">
    <property type="entry name" value="C-type_lectin_CS"/>
</dbReference>
<dbReference type="InterPro" id="IPR016187">
    <property type="entry name" value="CTDL_fold"/>
</dbReference>
<dbReference type="PROSITE" id="PS00615">
    <property type="entry name" value="C_TYPE_LECTIN_1"/>
    <property type="match status" value="2"/>
</dbReference>
<keyword evidence="3" id="KW-0812">Transmembrane</keyword>
<keyword evidence="5" id="KW-0675">Receptor</keyword>
<dbReference type="PANTHER" id="PTHR22803">
    <property type="entry name" value="MANNOSE, PHOSPHOLIPASE, LECTIN RECEPTOR RELATED"/>
    <property type="match status" value="1"/>
</dbReference>
<gene>
    <name evidence="5" type="ORF">B4U80_13200</name>
</gene>
<evidence type="ECO:0000256" key="1">
    <source>
        <dbReference type="ARBA" id="ARBA00023157"/>
    </source>
</evidence>
<feature type="domain" description="C-type lectin" evidence="4">
    <location>
        <begin position="128"/>
        <end position="253"/>
    </location>
</feature>
<dbReference type="Pfam" id="PF00059">
    <property type="entry name" value="Lectin_C"/>
    <property type="match status" value="1"/>
</dbReference>